<dbReference type="InterPro" id="IPR012947">
    <property type="entry name" value="tRNA_SAD"/>
</dbReference>
<evidence type="ECO:0000256" key="10">
    <source>
        <dbReference type="ARBA" id="ARBA00022884"/>
    </source>
</evidence>
<dbReference type="GO" id="GO:0006419">
    <property type="term" value="P:alanyl-tRNA aminoacylation"/>
    <property type="evidence" value="ECO:0007669"/>
    <property type="project" value="UniProtKB-UniRule"/>
</dbReference>
<comment type="cofactor">
    <cofactor evidence="15">
        <name>Zn(2+)</name>
        <dbReference type="ChEBI" id="CHEBI:29105"/>
    </cofactor>
    <text evidence="15">Binds 1 zinc ion per subunit.</text>
</comment>
<dbReference type="PANTHER" id="PTHR11777:SF9">
    <property type="entry name" value="ALANINE--TRNA LIGASE, CYTOPLASMIC"/>
    <property type="match status" value="1"/>
</dbReference>
<dbReference type="GO" id="GO:0005739">
    <property type="term" value="C:mitochondrion"/>
    <property type="evidence" value="ECO:0007669"/>
    <property type="project" value="UniProtKB-SubCell"/>
</dbReference>
<dbReference type="Gramene" id="TRITD7Av1G067030.2">
    <property type="protein sequence ID" value="TRITD7Av1G067030.2"/>
    <property type="gene ID" value="TRITD7Av1G067030"/>
</dbReference>
<keyword evidence="14 15" id="KW-0030">Aminoacyl-tRNA synthetase</keyword>
<dbReference type="GO" id="GO:0005829">
    <property type="term" value="C:cytosol"/>
    <property type="evidence" value="ECO:0007669"/>
    <property type="project" value="TreeGrafter"/>
</dbReference>
<keyword evidence="11 15" id="KW-0648">Protein biosynthesis</keyword>
<dbReference type="Gene3D" id="2.40.30.130">
    <property type="match status" value="1"/>
</dbReference>
<dbReference type="OMA" id="GFDMEME"/>
<evidence type="ECO:0000256" key="5">
    <source>
        <dbReference type="ARBA" id="ARBA00022640"/>
    </source>
</evidence>
<evidence type="ECO:0000256" key="2">
    <source>
        <dbReference type="ARBA" id="ARBA00022528"/>
    </source>
</evidence>
<evidence type="ECO:0000256" key="9">
    <source>
        <dbReference type="ARBA" id="ARBA00022840"/>
    </source>
</evidence>
<protein>
    <recommendedName>
        <fullName evidence="15">Probable alanine--tRNA ligase, chloroplastic</fullName>
        <ecNumber evidence="15">6.1.1.7</ecNumber>
    </recommendedName>
    <alternativeName>
        <fullName evidence="15">Alanyl-tRNA synthetase</fullName>
        <shortName evidence="15">AlaRS</shortName>
    </alternativeName>
</protein>
<comment type="similarity">
    <text evidence="1">Belongs to the class-II aminoacyl-tRNA synthetase family. Alax-L subfamily.</text>
</comment>
<dbReference type="InterPro" id="IPR009000">
    <property type="entry name" value="Transl_B-barrel_sf"/>
</dbReference>
<dbReference type="Pfam" id="PF02272">
    <property type="entry name" value="DHHA1"/>
    <property type="match status" value="1"/>
</dbReference>
<feature type="binding site" evidence="15">
    <location>
        <position position="766"/>
    </location>
    <ligand>
        <name>Zn(2+)</name>
        <dbReference type="ChEBI" id="CHEBI:29105"/>
    </ligand>
</feature>
<organism evidence="18 19">
    <name type="scientific">Triticum turgidum subsp. durum</name>
    <name type="common">Durum wheat</name>
    <name type="synonym">Triticum durum</name>
    <dbReference type="NCBI Taxonomy" id="4567"/>
    <lineage>
        <taxon>Eukaryota</taxon>
        <taxon>Viridiplantae</taxon>
        <taxon>Streptophyta</taxon>
        <taxon>Embryophyta</taxon>
        <taxon>Tracheophyta</taxon>
        <taxon>Spermatophyta</taxon>
        <taxon>Magnoliopsida</taxon>
        <taxon>Liliopsida</taxon>
        <taxon>Poales</taxon>
        <taxon>Poaceae</taxon>
        <taxon>BOP clade</taxon>
        <taxon>Pooideae</taxon>
        <taxon>Triticodae</taxon>
        <taxon>Triticeae</taxon>
        <taxon>Triticinae</taxon>
        <taxon>Triticum</taxon>
    </lineage>
</organism>
<dbReference type="Gene3D" id="3.30.54.20">
    <property type="match status" value="1"/>
</dbReference>
<dbReference type="InterPro" id="IPR002318">
    <property type="entry name" value="Ala-tRNA-lgiase_IIc"/>
</dbReference>
<comment type="function">
    <text evidence="15">Catalyzes the attachment of alanine to tRNA(Ala) in a two-step reaction: alanine is first activated by ATP to form Ala-AMP and then transferred to the acceptor end of tRNA(Ala). Also edits incorrectly charged tRNA(Ala) via its editing domain.</text>
</comment>
<dbReference type="FunFam" id="3.30.54.20:FF:000001">
    <property type="entry name" value="Alanine--tRNA ligase"/>
    <property type="match status" value="1"/>
</dbReference>
<dbReference type="GO" id="GO:0008270">
    <property type="term" value="F:zinc ion binding"/>
    <property type="evidence" value="ECO:0007669"/>
    <property type="project" value="UniProtKB-UniRule"/>
</dbReference>
<feature type="binding site" evidence="15">
    <location>
        <position position="668"/>
    </location>
    <ligand>
        <name>Zn(2+)</name>
        <dbReference type="ChEBI" id="CHEBI:29105"/>
    </ligand>
</feature>
<evidence type="ECO:0000256" key="15">
    <source>
        <dbReference type="HAMAP-Rule" id="MF_03134"/>
    </source>
</evidence>
<keyword evidence="7 15" id="KW-0547">Nucleotide-binding</keyword>
<keyword evidence="13 15" id="KW-0496">Mitochondrion</keyword>
<evidence type="ECO:0000256" key="8">
    <source>
        <dbReference type="ARBA" id="ARBA00022833"/>
    </source>
</evidence>
<dbReference type="GO" id="GO:0002161">
    <property type="term" value="F:aminoacyl-tRNA deacylase activity"/>
    <property type="evidence" value="ECO:0007669"/>
    <property type="project" value="TreeGrafter"/>
</dbReference>
<dbReference type="Gene3D" id="3.10.310.40">
    <property type="match status" value="1"/>
</dbReference>
<dbReference type="Pfam" id="PF01411">
    <property type="entry name" value="tRNA-synt_2c"/>
    <property type="match status" value="2"/>
</dbReference>
<dbReference type="EMBL" id="LT934123">
    <property type="protein sequence ID" value="VAI72592.1"/>
    <property type="molecule type" value="Genomic_DNA"/>
</dbReference>
<keyword evidence="4 15" id="KW-0436">Ligase</keyword>
<evidence type="ECO:0000256" key="16">
    <source>
        <dbReference type="SAM" id="Coils"/>
    </source>
</evidence>
<dbReference type="InterPro" id="IPR027522">
    <property type="entry name" value="Ala_tRNA_synth_plant"/>
</dbReference>
<dbReference type="GO" id="GO:0009507">
    <property type="term" value="C:chloroplast"/>
    <property type="evidence" value="ECO:0007669"/>
    <property type="project" value="UniProtKB-SubCell"/>
</dbReference>
<reference evidence="18 19" key="1">
    <citation type="submission" date="2017-09" db="EMBL/GenBank/DDBJ databases">
        <authorList>
            <consortium name="International Durum Wheat Genome Sequencing Consortium (IDWGSC)"/>
            <person name="Milanesi L."/>
        </authorList>
    </citation>
    <scope>NUCLEOTIDE SEQUENCE [LARGE SCALE GENOMIC DNA]</scope>
    <source>
        <strain evidence="19">cv. Svevo</strain>
    </source>
</reference>
<feature type="coiled-coil region" evidence="16">
    <location>
        <begin position="858"/>
        <end position="885"/>
    </location>
</feature>
<evidence type="ECO:0000256" key="1">
    <source>
        <dbReference type="ARBA" id="ARBA00008429"/>
    </source>
</evidence>
<dbReference type="SUPFAM" id="SSF55186">
    <property type="entry name" value="ThrRS/AlaRS common domain"/>
    <property type="match status" value="1"/>
</dbReference>
<dbReference type="HAMAP" id="MF_00036_B">
    <property type="entry name" value="Ala_tRNA_synth_B"/>
    <property type="match status" value="1"/>
</dbReference>
<comment type="domain">
    <text evidence="15">Consists of three domains; the N-terminal catalytic domain, the editing domain and the C-terminal C-Ala domain. The editing domain removes incorrectly charged amino acids, while the C-Ala domain, along with tRNA(Ala), serves as a bridge to cooperatively bring together the editing and aminoacylation centers thus stimulating deacylation of misacylated tRNAs.</text>
</comment>
<dbReference type="PRINTS" id="PR00980">
    <property type="entry name" value="TRNASYNTHALA"/>
</dbReference>
<name>A0A9R0Z782_TRITD</name>
<dbReference type="PROSITE" id="PS50860">
    <property type="entry name" value="AA_TRNA_LIGASE_II_ALA"/>
    <property type="match status" value="1"/>
</dbReference>
<dbReference type="EC" id="6.1.1.7" evidence="15"/>
<keyword evidence="12" id="KW-0809">Transit peptide</keyword>
<keyword evidence="19" id="KW-1185">Reference proteome</keyword>
<comment type="subunit">
    <text evidence="15">Monomer.</text>
</comment>
<dbReference type="SUPFAM" id="SSF101353">
    <property type="entry name" value="Putative anticodon-binding domain of alanyl-tRNA synthetase (AlaRS)"/>
    <property type="match status" value="1"/>
</dbReference>
<dbReference type="InterPro" id="IPR018164">
    <property type="entry name" value="Ala-tRNA-synth_IIc_N"/>
</dbReference>
<keyword evidence="2 15" id="KW-0150">Chloroplast</keyword>
<feature type="domain" description="Alanyl-transfer RNA synthetases family profile" evidence="17">
    <location>
        <begin position="18"/>
        <end position="809"/>
    </location>
</feature>
<evidence type="ECO:0000256" key="4">
    <source>
        <dbReference type="ARBA" id="ARBA00022598"/>
    </source>
</evidence>
<dbReference type="InterPro" id="IPR023033">
    <property type="entry name" value="Ala_tRNA_ligase_euk/bac"/>
</dbReference>
<sequence>MTGGNPVTVAGTERPSEWSGDAIRRRFLDFYAARGHKILPSSSLVPDDPTVFLTIAGMLQFKPIFLGKEPRRVPCATTSQKCIRTNDIENVGRTSRHQTFFEMLGNFSFGDYFKKDAIKWAWELTTKEYEQFLYSACIMISMMAKESTLLHWVLMGSYSPLNLLGPLNLLNFFLVYLTPGTYNNGSLHCSLPDITCGWYGLPPERLWISVFEDDDEAFSIWLNEVGVPKERIKRMGEDDNFWTSGATGPCGPCSEMYYDFHPERGSLNADLNDDSRFIEFYNLVFMQYNKNDDGSLEPLKQKNIDTGMGLERMARILQNVPNNYETDLIFPIMEKAASMALVSYGKADDAMRTNLKVIGDHMRAVVYLISDGVIPSNIGRGYVVRRLIRRVVRTGRLIGMRGDGHENSEGAFLPSLAETVISLSSEIDPDVESRRKSILGELLREELRFVQTLGRGEKLLDELLDEALGSAGGDKPCLSGKDVFLLYDTYGFPIEITAEIASERGVTIDMKGFDIEMENQRKQSQAAHNVIKLSVGNETEIVKSIPDTEFLGYESLFATAVVKALLINGNPVENVSEGTDVEILLDRTPFYAESGGQVGDNGFLYVYGEEGGKQNAVIQIKDVQKSLGNIFVHKGTIKQGSVEVGKKIDAAVDGKLRQGAKAHHTATHLLQSALKSVIGSETSQAGSLVAFDRLRFDFSFHRPLTEKELLEIESLVNQWISDATHLETNVMALQDAKNAGATAMFGEKYGEQVRVVEVPGVSMELCGGTHVSNTAEIRGFKIISEQGIASGVRRIEAVAGDAFVEYVCSRDNYMRHLCSSLKKQLFRNHLTKHFMLVTSNTLSHVGSVIRECKREVKAEDVNSRVETILEELRTARNEASSLHSKIAVLKAASLASKAVLVEPHNVRILVENMGDVDADALKSAAEHLVGTLQDPAAVILGSSPGDGKVSLVAAFSPGVVKLGVQAGKFVGGIAKLCGGGGGGKPNFAQAGGRKPENLPDALEKARAEIVAVVSSKAS</sequence>
<dbReference type="CDD" id="cd00673">
    <property type="entry name" value="AlaRS_core"/>
    <property type="match status" value="1"/>
</dbReference>
<comment type="subcellular location">
    <subcellularLocation>
        <location evidence="15">Plastid</location>
        <location evidence="15">Chloroplast</location>
    </subcellularLocation>
    <subcellularLocation>
        <location evidence="15">Mitochondrion</location>
    </subcellularLocation>
</comment>
<dbReference type="AlphaFoldDB" id="A0A9R0Z782"/>
<dbReference type="InterPro" id="IPR050058">
    <property type="entry name" value="Ala-tRNA_ligase"/>
</dbReference>
<dbReference type="InterPro" id="IPR045864">
    <property type="entry name" value="aa-tRNA-synth_II/BPL/LPL"/>
</dbReference>
<dbReference type="FunFam" id="3.30.980.10:FF:000004">
    <property type="entry name" value="Alanine--tRNA ligase, cytoplasmic"/>
    <property type="match status" value="1"/>
</dbReference>
<dbReference type="SUPFAM" id="SSF55681">
    <property type="entry name" value="Class II aaRS and biotin synthetases"/>
    <property type="match status" value="2"/>
</dbReference>
<keyword evidence="16" id="KW-0175">Coiled coil</keyword>
<evidence type="ECO:0000256" key="14">
    <source>
        <dbReference type="ARBA" id="ARBA00023146"/>
    </source>
</evidence>
<proteinExistence type="inferred from homology"/>
<evidence type="ECO:0000259" key="17">
    <source>
        <dbReference type="PROSITE" id="PS50860"/>
    </source>
</evidence>
<feature type="binding site" evidence="15">
    <location>
        <position position="664"/>
    </location>
    <ligand>
        <name>Zn(2+)</name>
        <dbReference type="ChEBI" id="CHEBI:29105"/>
    </ligand>
</feature>
<evidence type="ECO:0000256" key="13">
    <source>
        <dbReference type="ARBA" id="ARBA00023128"/>
    </source>
</evidence>
<dbReference type="SUPFAM" id="SSF50447">
    <property type="entry name" value="Translation proteins"/>
    <property type="match status" value="1"/>
</dbReference>
<feature type="binding site" evidence="15">
    <location>
        <position position="770"/>
    </location>
    <ligand>
        <name>Zn(2+)</name>
        <dbReference type="ChEBI" id="CHEBI:29105"/>
    </ligand>
</feature>
<dbReference type="Gene3D" id="3.30.980.10">
    <property type="entry name" value="Threonyl-trna Synthetase, Chain A, domain 2"/>
    <property type="match status" value="1"/>
</dbReference>
<gene>
    <name evidence="18" type="ORF">TRITD_7Av1G067030</name>
</gene>
<evidence type="ECO:0000313" key="19">
    <source>
        <dbReference type="Proteomes" id="UP000324705"/>
    </source>
</evidence>
<evidence type="ECO:0000256" key="3">
    <source>
        <dbReference type="ARBA" id="ARBA00022555"/>
    </source>
</evidence>
<keyword evidence="8 15" id="KW-0862">Zinc</keyword>
<dbReference type="InterPro" id="IPR018162">
    <property type="entry name" value="Ala-tRNA-ligase_IIc_anticod-bd"/>
</dbReference>
<dbReference type="GO" id="GO:0005524">
    <property type="term" value="F:ATP binding"/>
    <property type="evidence" value="ECO:0007669"/>
    <property type="project" value="UniProtKB-UniRule"/>
</dbReference>
<keyword evidence="10 15" id="KW-0694">RNA-binding</keyword>
<evidence type="ECO:0000256" key="7">
    <source>
        <dbReference type="ARBA" id="ARBA00022741"/>
    </source>
</evidence>
<keyword evidence="3 15" id="KW-0820">tRNA-binding</keyword>
<dbReference type="NCBIfam" id="TIGR00344">
    <property type="entry name" value="alaS"/>
    <property type="match status" value="1"/>
</dbReference>
<dbReference type="Pfam" id="PF07973">
    <property type="entry name" value="tRNA_SAD"/>
    <property type="match status" value="1"/>
</dbReference>
<dbReference type="InterPro" id="IPR018165">
    <property type="entry name" value="Ala-tRNA-synth_IIc_core"/>
</dbReference>
<evidence type="ECO:0000256" key="11">
    <source>
        <dbReference type="ARBA" id="ARBA00022917"/>
    </source>
</evidence>
<keyword evidence="6 15" id="KW-0479">Metal-binding</keyword>
<dbReference type="HAMAP" id="MF_03134">
    <property type="entry name" value="Ala_tRNA_synth_plantC"/>
    <property type="match status" value="1"/>
</dbReference>
<dbReference type="GO" id="GO:0004813">
    <property type="term" value="F:alanine-tRNA ligase activity"/>
    <property type="evidence" value="ECO:0007669"/>
    <property type="project" value="UniProtKB-UniRule"/>
</dbReference>
<evidence type="ECO:0000256" key="6">
    <source>
        <dbReference type="ARBA" id="ARBA00022723"/>
    </source>
</evidence>
<dbReference type="FunFam" id="2.40.30.130:FF:000007">
    <property type="entry name" value="Probable alanine--tRNA ligase, chloroplastic"/>
    <property type="match status" value="1"/>
</dbReference>
<dbReference type="Gene3D" id="3.30.930.10">
    <property type="entry name" value="Bira Bifunctional Protein, Domain 2"/>
    <property type="match status" value="2"/>
</dbReference>
<comment type="catalytic activity">
    <reaction evidence="15">
        <text>tRNA(Ala) + L-alanine + ATP = L-alanyl-tRNA(Ala) + AMP + diphosphate</text>
        <dbReference type="Rhea" id="RHEA:12540"/>
        <dbReference type="Rhea" id="RHEA-COMP:9657"/>
        <dbReference type="Rhea" id="RHEA-COMP:9923"/>
        <dbReference type="ChEBI" id="CHEBI:30616"/>
        <dbReference type="ChEBI" id="CHEBI:33019"/>
        <dbReference type="ChEBI" id="CHEBI:57972"/>
        <dbReference type="ChEBI" id="CHEBI:78442"/>
        <dbReference type="ChEBI" id="CHEBI:78497"/>
        <dbReference type="ChEBI" id="CHEBI:456215"/>
        <dbReference type="EC" id="6.1.1.7"/>
    </reaction>
</comment>
<evidence type="ECO:0000256" key="12">
    <source>
        <dbReference type="ARBA" id="ARBA00022946"/>
    </source>
</evidence>
<dbReference type="InterPro" id="IPR018163">
    <property type="entry name" value="Thr/Ala-tRNA-synth_IIc_edit"/>
</dbReference>
<evidence type="ECO:0000313" key="18">
    <source>
        <dbReference type="EMBL" id="VAI72592.1"/>
    </source>
</evidence>
<accession>A0A9R0Z782</accession>
<dbReference type="GO" id="GO:0000049">
    <property type="term" value="F:tRNA binding"/>
    <property type="evidence" value="ECO:0007669"/>
    <property type="project" value="UniProtKB-KW"/>
</dbReference>
<dbReference type="SMART" id="SM00863">
    <property type="entry name" value="tRNA_SAD"/>
    <property type="match status" value="1"/>
</dbReference>
<dbReference type="PANTHER" id="PTHR11777">
    <property type="entry name" value="ALANYL-TRNA SYNTHETASE"/>
    <property type="match status" value="1"/>
</dbReference>
<keyword evidence="9 15" id="KW-0067">ATP-binding</keyword>
<dbReference type="InterPro" id="IPR003156">
    <property type="entry name" value="DHHA1_dom"/>
</dbReference>
<keyword evidence="5 15" id="KW-0934">Plastid</keyword>
<dbReference type="Proteomes" id="UP000324705">
    <property type="component" value="Chromosome 7A"/>
</dbReference>
<dbReference type="FunFam" id="3.10.310.40:FF:000001">
    <property type="entry name" value="Alanine--tRNA ligase"/>
    <property type="match status" value="1"/>
</dbReference>